<keyword evidence="3" id="KW-1185">Reference proteome</keyword>
<dbReference type="Proteomes" id="UP001597183">
    <property type="component" value="Unassembled WGS sequence"/>
</dbReference>
<feature type="region of interest" description="Disordered" evidence="1">
    <location>
        <begin position="88"/>
        <end position="110"/>
    </location>
</feature>
<comment type="caution">
    <text evidence="2">The sequence shown here is derived from an EMBL/GenBank/DDBJ whole genome shotgun (WGS) entry which is preliminary data.</text>
</comment>
<sequence>MRRVYYRSYDAEISSEAFVRETGGEPETFAIADIGDVAIKIVERNWWEPWRAKQVWVLLARYRGRSVTLYESREPRVFNMVTRALQRALEERPRPPRPEDTGGTPFRPWG</sequence>
<evidence type="ECO:0000256" key="1">
    <source>
        <dbReference type="SAM" id="MobiDB-lite"/>
    </source>
</evidence>
<organism evidence="2 3">
    <name type="scientific">Actinoplanes sichuanensis</name>
    <dbReference type="NCBI Taxonomy" id="512349"/>
    <lineage>
        <taxon>Bacteria</taxon>
        <taxon>Bacillati</taxon>
        <taxon>Actinomycetota</taxon>
        <taxon>Actinomycetes</taxon>
        <taxon>Micromonosporales</taxon>
        <taxon>Micromonosporaceae</taxon>
        <taxon>Actinoplanes</taxon>
    </lineage>
</organism>
<evidence type="ECO:0000313" key="3">
    <source>
        <dbReference type="Proteomes" id="UP001597183"/>
    </source>
</evidence>
<accession>A0ABW4A4V1</accession>
<protein>
    <submittedName>
        <fullName evidence="2">DUF6232 family protein</fullName>
    </submittedName>
</protein>
<proteinExistence type="predicted"/>
<dbReference type="Pfam" id="PF19744">
    <property type="entry name" value="DUF6232"/>
    <property type="match status" value="1"/>
</dbReference>
<evidence type="ECO:0000313" key="2">
    <source>
        <dbReference type="EMBL" id="MFD1365594.1"/>
    </source>
</evidence>
<gene>
    <name evidence="2" type="ORF">ACFQ5G_09605</name>
</gene>
<feature type="compositionally biased region" description="Basic and acidic residues" evidence="1">
    <location>
        <begin position="88"/>
        <end position="100"/>
    </location>
</feature>
<dbReference type="EMBL" id="JBHTMK010000012">
    <property type="protein sequence ID" value="MFD1365594.1"/>
    <property type="molecule type" value="Genomic_DNA"/>
</dbReference>
<name>A0ABW4A4V1_9ACTN</name>
<reference evidence="3" key="1">
    <citation type="journal article" date="2019" name="Int. J. Syst. Evol. Microbiol.">
        <title>The Global Catalogue of Microorganisms (GCM) 10K type strain sequencing project: providing services to taxonomists for standard genome sequencing and annotation.</title>
        <authorList>
            <consortium name="The Broad Institute Genomics Platform"/>
            <consortium name="The Broad Institute Genome Sequencing Center for Infectious Disease"/>
            <person name="Wu L."/>
            <person name="Ma J."/>
        </authorList>
    </citation>
    <scope>NUCLEOTIDE SEQUENCE [LARGE SCALE GENOMIC DNA]</scope>
    <source>
        <strain evidence="3">CCM 7526</strain>
    </source>
</reference>
<dbReference type="InterPro" id="IPR045629">
    <property type="entry name" value="DUF6232"/>
</dbReference>
<dbReference type="RefSeq" id="WP_317792872.1">
    <property type="nucleotide sequence ID" value="NZ_AP028461.1"/>
</dbReference>